<organism evidence="1">
    <name type="scientific">Candidatus Actinomarina minuta</name>
    <dbReference type="NCBI Taxonomy" id="1389454"/>
    <lineage>
        <taxon>Bacteria</taxon>
        <taxon>Bacillati</taxon>
        <taxon>Actinomycetota</taxon>
        <taxon>Actinomycetes</taxon>
        <taxon>Candidatus Actinomarinidae</taxon>
        <taxon>Candidatus Actinomarinales</taxon>
        <taxon>Candidatus Actinomarineae</taxon>
        <taxon>Candidatus Actinomarinaceae</taxon>
        <taxon>Candidatus Actinomarina</taxon>
    </lineage>
</organism>
<sequence length="50" mass="5843">MSQNNCQSKIRYESEIDARRNRGWLETENKQKYSVYGCSSCSGWHLASIK</sequence>
<evidence type="ECO:0000313" key="1">
    <source>
        <dbReference type="EMBL" id="AGQ19480.1"/>
    </source>
</evidence>
<accession>S5DRD1</accession>
<protein>
    <submittedName>
        <fullName evidence="1">MedDCM-OCT-S37-C10-cds47</fullName>
    </submittedName>
</protein>
<proteinExistence type="predicted"/>
<dbReference type="EMBL" id="KC811132">
    <property type="protein sequence ID" value="AGQ19480.1"/>
    <property type="molecule type" value="Genomic_DNA"/>
</dbReference>
<name>S5DRD1_9ACTN</name>
<reference evidence="1" key="1">
    <citation type="journal article" date="2013" name="Sci. Rep.">
        <title>Metagenomics uncovers a new group of low GC and ultra-small marine Actinobacteria.</title>
        <authorList>
            <person name="Ghai R."/>
            <person name="Mizuno C.M."/>
            <person name="Picazo A."/>
            <person name="Camacho A."/>
            <person name="Rodriguez-Valera F."/>
        </authorList>
    </citation>
    <scope>NUCLEOTIDE SEQUENCE</scope>
</reference>
<dbReference type="AlphaFoldDB" id="S5DRD1"/>